<accession>A0A8S5RN86</accession>
<sequence>MFRYYMQKGHTLSSLLALDPLERTFYCACFELDMEDLERGNNG</sequence>
<organism evidence="1">
    <name type="scientific">Virus sp. cts3e7</name>
    <dbReference type="NCBI Taxonomy" id="2825802"/>
    <lineage>
        <taxon>Viruses</taxon>
    </lineage>
</organism>
<protein>
    <submittedName>
        <fullName evidence="1">Uncharacterized protein</fullName>
    </submittedName>
</protein>
<reference evidence="1" key="1">
    <citation type="journal article" date="2021" name="Proc. Natl. Acad. Sci. U.S.A.">
        <title>A Catalog of Tens of Thousands of Viruses from Human Metagenomes Reveals Hidden Associations with Chronic Diseases.</title>
        <authorList>
            <person name="Tisza M.J."/>
            <person name="Buck C.B."/>
        </authorList>
    </citation>
    <scope>NUCLEOTIDE SEQUENCE</scope>
    <source>
        <strain evidence="1">Cts3e7</strain>
    </source>
</reference>
<dbReference type="EMBL" id="BK059126">
    <property type="protein sequence ID" value="DAE32635.1"/>
    <property type="molecule type" value="Genomic_DNA"/>
</dbReference>
<name>A0A8S5RN86_9VIRU</name>
<evidence type="ECO:0000313" key="1">
    <source>
        <dbReference type="EMBL" id="DAE32635.1"/>
    </source>
</evidence>
<proteinExistence type="predicted"/>